<dbReference type="Gene3D" id="3.40.50.10330">
    <property type="entry name" value="Probable inorganic polyphosphate/atp-NAD kinase, domain 1"/>
    <property type="match status" value="1"/>
</dbReference>
<dbReference type="EC" id="2.7.1.23" evidence="2"/>
<evidence type="ECO:0000256" key="7">
    <source>
        <dbReference type="SAM" id="MobiDB-lite"/>
    </source>
</evidence>
<evidence type="ECO:0000256" key="5">
    <source>
        <dbReference type="ARBA" id="ARBA00022857"/>
    </source>
</evidence>
<dbReference type="SUPFAM" id="SSF111331">
    <property type="entry name" value="NAD kinase/diacylglycerol kinase-like"/>
    <property type="match status" value="1"/>
</dbReference>
<evidence type="ECO:0000256" key="1">
    <source>
        <dbReference type="ARBA" id="ARBA00010995"/>
    </source>
</evidence>
<dbReference type="InterPro" id="IPR016064">
    <property type="entry name" value="NAD/diacylglycerol_kinase_sf"/>
</dbReference>
<keyword evidence="3" id="KW-0808">Transferase</keyword>
<dbReference type="Pfam" id="PF01513">
    <property type="entry name" value="NAD_kinase"/>
    <property type="match status" value="1"/>
</dbReference>
<comment type="similarity">
    <text evidence="1">Belongs to the NAD kinase family.</text>
</comment>
<evidence type="ECO:0000256" key="4">
    <source>
        <dbReference type="ARBA" id="ARBA00022777"/>
    </source>
</evidence>
<dbReference type="GO" id="GO:0005739">
    <property type="term" value="C:mitochondrion"/>
    <property type="evidence" value="ECO:0007669"/>
    <property type="project" value="TreeGrafter"/>
</dbReference>
<dbReference type="Proteomes" id="UP000054047">
    <property type="component" value="Unassembled WGS sequence"/>
</dbReference>
<keyword evidence="4" id="KW-0418">Kinase</keyword>
<dbReference type="GO" id="GO:0003951">
    <property type="term" value="F:NAD+ kinase activity"/>
    <property type="evidence" value="ECO:0007669"/>
    <property type="project" value="UniProtKB-EC"/>
</dbReference>
<dbReference type="AlphaFoldDB" id="A0A0C2D349"/>
<dbReference type="PANTHER" id="PTHR13158">
    <property type="match status" value="1"/>
</dbReference>
<dbReference type="InterPro" id="IPR002504">
    <property type="entry name" value="NADK"/>
</dbReference>
<dbReference type="GO" id="GO:0019674">
    <property type="term" value="P:NAD+ metabolic process"/>
    <property type="evidence" value="ECO:0007669"/>
    <property type="project" value="InterPro"/>
</dbReference>
<feature type="region of interest" description="Disordered" evidence="7">
    <location>
        <begin position="94"/>
        <end position="142"/>
    </location>
</feature>
<evidence type="ECO:0000256" key="6">
    <source>
        <dbReference type="ARBA" id="ARBA00023027"/>
    </source>
</evidence>
<sequence>MTAGGDGTFLLAASRIRQRNKPVIGINTDPQGSEGYMCLMRKLPKEHFRSALQRLLSGDFSWLYRQRIRITLSGDAQHGVGDSVDLHDRQLNQEPSTTRWSDSHPTPNSSVHRTPQQRSPRSSDAESSLHAAKKSKKRPRSPFERVTVQLPVLALNEVFIGESLSSRVSYYEIQIDDGKMVKQKSSGIAMCTGTGSTSWYFNINKLTEQCVSELLRIVSDRCEVSLPVDDKKVVSDICTTFNQQLIFSPDLRRMAFTVRDPIFNATFPPITPRGFAEKIVVKSRGYDAHLVVDGGVSYRFNDGAEASLEVHEEDALQTVIFSMDVVTGMQVDSIELPKKQSPNRTTLVLVLQCATITVNPVAHRKKTSKSEDRLALGETACDVRVPLNVLDVQNKWSKALYQLWQERAEEVSRVVRAVPIWRSAEGFRPPNEGVPRRKG</sequence>
<dbReference type="EMBL" id="KN735718">
    <property type="protein sequence ID" value="KIH56462.1"/>
    <property type="molecule type" value="Genomic_DNA"/>
</dbReference>
<evidence type="ECO:0000256" key="3">
    <source>
        <dbReference type="ARBA" id="ARBA00022679"/>
    </source>
</evidence>
<dbReference type="InterPro" id="IPR017437">
    <property type="entry name" value="ATP-NAD_kinase_PpnK-typ_C"/>
</dbReference>
<name>A0A0C2D349_9BILA</name>
<dbReference type="InterPro" id="IPR017438">
    <property type="entry name" value="ATP-NAD_kinase_N"/>
</dbReference>
<dbReference type="PANTHER" id="PTHR13158:SF5">
    <property type="entry name" value="NAD KINASE 2, MITOCHONDRIAL"/>
    <property type="match status" value="1"/>
</dbReference>
<keyword evidence="9" id="KW-1185">Reference proteome</keyword>
<protein>
    <recommendedName>
        <fullName evidence="2">NAD(+) kinase</fullName>
        <ecNumber evidence="2">2.7.1.23</ecNumber>
    </recommendedName>
</protein>
<keyword evidence="6" id="KW-0520">NAD</keyword>
<evidence type="ECO:0000313" key="9">
    <source>
        <dbReference type="Proteomes" id="UP000054047"/>
    </source>
</evidence>
<dbReference type="Gene3D" id="2.60.200.30">
    <property type="entry name" value="Probable inorganic polyphosphate/atp-NAD kinase, domain 2"/>
    <property type="match status" value="1"/>
</dbReference>
<dbReference type="GO" id="GO:0006741">
    <property type="term" value="P:NADP+ biosynthetic process"/>
    <property type="evidence" value="ECO:0007669"/>
    <property type="project" value="InterPro"/>
</dbReference>
<proteinExistence type="inferred from homology"/>
<feature type="compositionally biased region" description="Basic residues" evidence="7">
    <location>
        <begin position="131"/>
        <end position="140"/>
    </location>
</feature>
<organism evidence="8 9">
    <name type="scientific">Ancylostoma duodenale</name>
    <dbReference type="NCBI Taxonomy" id="51022"/>
    <lineage>
        <taxon>Eukaryota</taxon>
        <taxon>Metazoa</taxon>
        <taxon>Ecdysozoa</taxon>
        <taxon>Nematoda</taxon>
        <taxon>Chromadorea</taxon>
        <taxon>Rhabditida</taxon>
        <taxon>Rhabditina</taxon>
        <taxon>Rhabditomorpha</taxon>
        <taxon>Strongyloidea</taxon>
        <taxon>Ancylostomatidae</taxon>
        <taxon>Ancylostomatinae</taxon>
        <taxon>Ancylostoma</taxon>
    </lineage>
</organism>
<keyword evidence="5" id="KW-0521">NADP</keyword>
<accession>A0A0C2D349</accession>
<evidence type="ECO:0000256" key="2">
    <source>
        <dbReference type="ARBA" id="ARBA00012120"/>
    </source>
</evidence>
<gene>
    <name evidence="8" type="ORF">ANCDUO_13358</name>
</gene>
<dbReference type="OrthoDB" id="185618at2759"/>
<evidence type="ECO:0000313" key="8">
    <source>
        <dbReference type="EMBL" id="KIH56462.1"/>
    </source>
</evidence>
<reference evidence="8 9" key="1">
    <citation type="submission" date="2013-12" db="EMBL/GenBank/DDBJ databases">
        <title>Draft genome of the parsitic nematode Ancylostoma duodenale.</title>
        <authorList>
            <person name="Mitreva M."/>
        </authorList>
    </citation>
    <scope>NUCLEOTIDE SEQUENCE [LARGE SCALE GENOMIC DNA]</scope>
    <source>
        <strain evidence="8 9">Zhejiang</strain>
    </source>
</reference>
<feature type="compositionally biased region" description="Polar residues" evidence="7">
    <location>
        <begin position="94"/>
        <end position="126"/>
    </location>
</feature>